<feature type="compositionally biased region" description="Basic and acidic residues" evidence="1">
    <location>
        <begin position="94"/>
        <end position="108"/>
    </location>
</feature>
<gene>
    <name evidence="2" type="ORF">TWF730_009797</name>
</gene>
<name>A0AAV9UU76_9PEZI</name>
<evidence type="ECO:0008006" key="4">
    <source>
        <dbReference type="Google" id="ProtNLM"/>
    </source>
</evidence>
<dbReference type="InterPro" id="IPR036465">
    <property type="entry name" value="vWFA_dom_sf"/>
</dbReference>
<organism evidence="2 3">
    <name type="scientific">Orbilia blumenaviensis</name>
    <dbReference type="NCBI Taxonomy" id="1796055"/>
    <lineage>
        <taxon>Eukaryota</taxon>
        <taxon>Fungi</taxon>
        <taxon>Dikarya</taxon>
        <taxon>Ascomycota</taxon>
        <taxon>Pezizomycotina</taxon>
        <taxon>Orbiliomycetes</taxon>
        <taxon>Orbiliales</taxon>
        <taxon>Orbiliaceae</taxon>
        <taxon>Orbilia</taxon>
    </lineage>
</organism>
<feature type="compositionally biased region" description="Low complexity" evidence="1">
    <location>
        <begin position="167"/>
        <end position="180"/>
    </location>
</feature>
<proteinExistence type="predicted"/>
<dbReference type="PANTHER" id="PTHR34706:SF3">
    <property type="entry name" value="ANKYRIN REPEAT PROTEIN (AFU_ORTHOLOGUE AFUA_7G06200)"/>
    <property type="match status" value="1"/>
</dbReference>
<dbReference type="AlphaFoldDB" id="A0AAV9UU76"/>
<feature type="region of interest" description="Disordered" evidence="1">
    <location>
        <begin position="94"/>
        <end position="248"/>
    </location>
</feature>
<protein>
    <recommendedName>
        <fullName evidence="4">VWFA domain-containing protein</fullName>
    </recommendedName>
</protein>
<feature type="compositionally biased region" description="Low complexity" evidence="1">
    <location>
        <begin position="236"/>
        <end position="246"/>
    </location>
</feature>
<dbReference type="PANTHER" id="PTHR34706">
    <property type="entry name" value="SLR1338 PROTEIN"/>
    <property type="match status" value="1"/>
</dbReference>
<dbReference type="SUPFAM" id="SSF53300">
    <property type="entry name" value="vWA-like"/>
    <property type="match status" value="1"/>
</dbReference>
<evidence type="ECO:0000313" key="3">
    <source>
        <dbReference type="Proteomes" id="UP001373714"/>
    </source>
</evidence>
<evidence type="ECO:0000313" key="2">
    <source>
        <dbReference type="EMBL" id="KAK6349037.1"/>
    </source>
</evidence>
<dbReference type="EMBL" id="JAVHNS010000007">
    <property type="protein sequence ID" value="KAK6349037.1"/>
    <property type="molecule type" value="Genomic_DNA"/>
</dbReference>
<sequence length="559" mass="61741">MTNDSNPAPPAERKTEQLYEDLLKALKSLNFHESIKKYVKRKDLLRLRKACKDRSDSEYKGLIRRLAEKLKTKIEGKFPKSFSETIDIVEKEEREHIEQNRKQERERQNGQGVNTPQTELDPTSGNKTVSPISVDSTPVTSNTGEQGSAGGTSQTSRSIPTNQPESPAAGAPQVPAVPVGPNTPSVPANQQGSTATGNSPVPIRAVDDEPSQPGVVRQETVTTDPDSIFSRDDKSSTGSASSVVPSINGDERFHGGGFTQPALPPIEDLEQEYIAYAEAFIRRNFTGLLDPNSPEFKETMRDAARKAKEIMKKYDLTPGDAKQLTKLALYDFVILCDDSYSMMADENEEGEDRITPLKATLGRISEIATIIEPTGISIRFLNYENDANGRWDNMVGREFIENQWSAVEEDWGGITELGKKVNEKIIQPMVIQKMREGRFTKPLIVVVITDGAPTGEGEDAFKDAVINCKGSKEVMGYGEAAVIFIISKIGNDGCAESFLRQLKRCKELSEWVYCSMEKLPDDNAAVMARARMAAEAHGNKEYVKKLLEIFLAALGQQTK</sequence>
<reference evidence="2 3" key="1">
    <citation type="submission" date="2019-10" db="EMBL/GenBank/DDBJ databases">
        <authorList>
            <person name="Palmer J.M."/>
        </authorList>
    </citation>
    <scope>NUCLEOTIDE SEQUENCE [LARGE SCALE GENOMIC DNA]</scope>
    <source>
        <strain evidence="2 3">TWF730</strain>
    </source>
</reference>
<dbReference type="Proteomes" id="UP001373714">
    <property type="component" value="Unassembled WGS sequence"/>
</dbReference>
<feature type="compositionally biased region" description="Polar residues" evidence="1">
    <location>
        <begin position="109"/>
        <end position="165"/>
    </location>
</feature>
<keyword evidence="3" id="KW-1185">Reference proteome</keyword>
<comment type="caution">
    <text evidence="2">The sequence shown here is derived from an EMBL/GenBank/DDBJ whole genome shotgun (WGS) entry which is preliminary data.</text>
</comment>
<accession>A0AAV9UU76</accession>
<evidence type="ECO:0000256" key="1">
    <source>
        <dbReference type="SAM" id="MobiDB-lite"/>
    </source>
</evidence>
<feature type="compositionally biased region" description="Polar residues" evidence="1">
    <location>
        <begin position="182"/>
        <end position="199"/>
    </location>
</feature>